<keyword evidence="1" id="KW-0732">Signal</keyword>
<gene>
    <name evidence="3" type="ORF">TGAMA5MH_10131</name>
</gene>
<dbReference type="SUPFAM" id="SSF56300">
    <property type="entry name" value="Metallo-dependent phosphatases"/>
    <property type="match status" value="1"/>
</dbReference>
<dbReference type="Pfam" id="PF00149">
    <property type="entry name" value="Metallophos"/>
    <property type="match status" value="1"/>
</dbReference>
<dbReference type="EMBL" id="MTYH01000115">
    <property type="protein sequence ID" value="PNP38032.1"/>
    <property type="molecule type" value="Genomic_DNA"/>
</dbReference>
<feature type="signal peptide" evidence="1">
    <location>
        <begin position="1"/>
        <end position="17"/>
    </location>
</feature>
<evidence type="ECO:0000259" key="2">
    <source>
        <dbReference type="Pfam" id="PF00149"/>
    </source>
</evidence>
<reference evidence="3 4" key="1">
    <citation type="submission" date="2017-02" db="EMBL/GenBank/DDBJ databases">
        <title>Genomes of Trichoderma spp. with biocontrol activity.</title>
        <authorList>
            <person name="Gardiner D."/>
            <person name="Kazan K."/>
            <person name="Vos C."/>
            <person name="Harvey P."/>
        </authorList>
    </citation>
    <scope>NUCLEOTIDE SEQUENCE [LARGE SCALE GENOMIC DNA]</scope>
    <source>
        <strain evidence="3 4">A5MH</strain>
    </source>
</reference>
<feature type="chain" id="PRO_5014446418" description="Calcineurin-like phosphoesterase domain-containing protein" evidence="1">
    <location>
        <begin position="18"/>
        <end position="444"/>
    </location>
</feature>
<sequence length="444" mass="49618">MILSTLVLLLLAEPSWQSPLKTQNKEERGLRPLSFTRNGTFQISIFEDLHFGENAWDTWGPQQDINSVVVINKILDRESPDLVVLNGDLITGENTFLENSTVYVDQIVQPLVQRDLTWASTYGNHDHNFNISGEGILAREHLWPNARTTRMVDEPNAGITNYYLPVYAAGCNELNCAPELLLWFFDSRGGVYFRELDSNGNQVGQPDWVDTSVVDWFQQTNQQFMSKYRRVIPSLAFVHIPTYASQALQVENGQNSVNPHFQPGVNDDYPVATQAQGWCPDGSDDGTCEYGGQDVPFMQAITSTPGLMAVFSGHDHGATWCYKWESLVPGMTVEGTGVNLCFGQHSGYGGYGNWIRGSRQVQVDLRTLRSATWEAETWIRLESGDVVGSVSLNATYGSDWYPATPDNMTYCPTCNYSIITPGPGSGALQKKVVEKKKLHIRRQL</sequence>
<evidence type="ECO:0000256" key="1">
    <source>
        <dbReference type="SAM" id="SignalP"/>
    </source>
</evidence>
<name>A0A2K0SXN3_9HYPO</name>
<evidence type="ECO:0000313" key="3">
    <source>
        <dbReference type="EMBL" id="PNP38032.1"/>
    </source>
</evidence>
<accession>A0A2K0SXN3</accession>
<dbReference type="InterPro" id="IPR004843">
    <property type="entry name" value="Calcineurin-like_PHP"/>
</dbReference>
<organism evidence="3 4">
    <name type="scientific">Trichoderma gamsii</name>
    <dbReference type="NCBI Taxonomy" id="398673"/>
    <lineage>
        <taxon>Eukaryota</taxon>
        <taxon>Fungi</taxon>
        <taxon>Dikarya</taxon>
        <taxon>Ascomycota</taxon>
        <taxon>Pezizomycotina</taxon>
        <taxon>Sordariomycetes</taxon>
        <taxon>Hypocreomycetidae</taxon>
        <taxon>Hypocreales</taxon>
        <taxon>Hypocreaceae</taxon>
        <taxon>Trichoderma</taxon>
    </lineage>
</organism>
<dbReference type="GO" id="GO:0016788">
    <property type="term" value="F:hydrolase activity, acting on ester bonds"/>
    <property type="evidence" value="ECO:0007669"/>
    <property type="project" value="TreeGrafter"/>
</dbReference>
<evidence type="ECO:0000313" key="4">
    <source>
        <dbReference type="Proteomes" id="UP000236546"/>
    </source>
</evidence>
<dbReference type="CDD" id="cd07383">
    <property type="entry name" value="MPP_Dcr2"/>
    <property type="match status" value="1"/>
</dbReference>
<feature type="domain" description="Calcineurin-like phosphoesterase" evidence="2">
    <location>
        <begin position="48"/>
        <end position="316"/>
    </location>
</feature>
<comment type="caution">
    <text evidence="3">The sequence shown here is derived from an EMBL/GenBank/DDBJ whole genome shotgun (WGS) entry which is preliminary data.</text>
</comment>
<dbReference type="PANTHER" id="PTHR32440">
    <property type="entry name" value="PHOSPHATASE DCR2-RELATED-RELATED"/>
    <property type="match status" value="1"/>
</dbReference>
<dbReference type="Gene3D" id="3.60.21.10">
    <property type="match status" value="1"/>
</dbReference>
<dbReference type="InterPro" id="IPR029052">
    <property type="entry name" value="Metallo-depent_PP-like"/>
</dbReference>
<dbReference type="GO" id="GO:0005737">
    <property type="term" value="C:cytoplasm"/>
    <property type="evidence" value="ECO:0007669"/>
    <property type="project" value="TreeGrafter"/>
</dbReference>
<dbReference type="PANTHER" id="PTHR32440:SF11">
    <property type="entry name" value="METALLOPHOSPHOESTERASE DOMAIN-CONTAINING PROTEIN"/>
    <property type="match status" value="1"/>
</dbReference>
<protein>
    <recommendedName>
        <fullName evidence="2">Calcineurin-like phosphoesterase domain-containing protein</fullName>
    </recommendedName>
</protein>
<proteinExistence type="predicted"/>
<dbReference type="AlphaFoldDB" id="A0A2K0SXN3"/>
<dbReference type="Proteomes" id="UP000236546">
    <property type="component" value="Unassembled WGS sequence"/>
</dbReference>
<dbReference type="OrthoDB" id="783096at2759"/>